<accession>A0A177B5U2</accession>
<evidence type="ECO:0000313" key="1">
    <source>
        <dbReference type="EMBL" id="OAF69072.1"/>
    </source>
</evidence>
<dbReference type="AlphaFoldDB" id="A0A177B5U2"/>
<comment type="caution">
    <text evidence="1">The sequence shown here is derived from an EMBL/GenBank/DDBJ whole genome shotgun (WGS) entry which is preliminary data.</text>
</comment>
<gene>
    <name evidence="1" type="ORF">A3Q56_03182</name>
</gene>
<reference evidence="1 2" key="1">
    <citation type="submission" date="2016-04" db="EMBL/GenBank/DDBJ databases">
        <title>The genome of Intoshia linei affirms orthonectids as highly simplified spiralians.</title>
        <authorList>
            <person name="Mikhailov K.V."/>
            <person name="Slusarev G.S."/>
            <person name="Nikitin M.A."/>
            <person name="Logacheva M.D."/>
            <person name="Penin A."/>
            <person name="Aleoshin V."/>
            <person name="Panchin Y.V."/>
        </authorList>
    </citation>
    <scope>NUCLEOTIDE SEQUENCE [LARGE SCALE GENOMIC DNA]</scope>
    <source>
        <strain evidence="1">Intl2013</strain>
        <tissue evidence="1">Whole animal</tissue>
    </source>
</reference>
<dbReference type="EMBL" id="LWCA01000341">
    <property type="protein sequence ID" value="OAF69072.1"/>
    <property type="molecule type" value="Genomic_DNA"/>
</dbReference>
<sequence length="116" mass="13872">MDVDTWLEAFDNFIKIYWDDVSEVRKMALCRHCVGKEGAIQLKTKKKFADMVTEIKTWKIYNILLKRQEFLEAQRLNTKTFNDFFIRLKNLYKQTKYDNEHILLDLLITGCGCNKL</sequence>
<keyword evidence="2" id="KW-1185">Reference proteome</keyword>
<dbReference type="Proteomes" id="UP000078046">
    <property type="component" value="Unassembled WGS sequence"/>
</dbReference>
<protein>
    <submittedName>
        <fullName evidence="1">Uncharacterized protein</fullName>
    </submittedName>
</protein>
<evidence type="ECO:0000313" key="2">
    <source>
        <dbReference type="Proteomes" id="UP000078046"/>
    </source>
</evidence>
<name>A0A177B5U2_9BILA</name>
<proteinExistence type="predicted"/>
<organism evidence="1 2">
    <name type="scientific">Intoshia linei</name>
    <dbReference type="NCBI Taxonomy" id="1819745"/>
    <lineage>
        <taxon>Eukaryota</taxon>
        <taxon>Metazoa</taxon>
        <taxon>Spiralia</taxon>
        <taxon>Lophotrochozoa</taxon>
        <taxon>Mesozoa</taxon>
        <taxon>Orthonectida</taxon>
        <taxon>Rhopaluridae</taxon>
        <taxon>Intoshia</taxon>
    </lineage>
</organism>